<sequence length="290" mass="31996">MLFSAYGIGIDSELPLTGLPAPRGKQLLTLKLKSGCFHRLDITGRCEETVAEGYRYSKLVWGEHPLLYIEGVGDFHLRPQESSICCMLVPGIDRDMARYWVINFVLPVFLLLNGRFEIFHGSAVDIGNGGVAFLAESMGGKSTLANFFVRQGHALLSDEHLGIVQQQGFCVVPSVPYIRAFRMAEVLGDPVERFAPQPLPLRAIFLLDLGEEPARVVPLTDGGVLAALAGKCHLSRKLNFLNFTKERFSRLAELAEAVPVAKLCVPRDLSRLPEVYETVLSHLGEPHDSI</sequence>
<evidence type="ECO:0008006" key="3">
    <source>
        <dbReference type="Google" id="ProtNLM"/>
    </source>
</evidence>
<evidence type="ECO:0000313" key="2">
    <source>
        <dbReference type="Proteomes" id="UP001158598"/>
    </source>
</evidence>
<dbReference type="InterPro" id="IPR027417">
    <property type="entry name" value="P-loop_NTPase"/>
</dbReference>
<gene>
    <name evidence="1" type="ORF">MCNOR_0418</name>
</gene>
<dbReference type="Gene3D" id="3.40.50.300">
    <property type="entry name" value="P-loop containing nucleotide triphosphate hydrolases"/>
    <property type="match status" value="1"/>
</dbReference>
<proteinExistence type="predicted"/>
<protein>
    <recommendedName>
        <fullName evidence="3">HPr kinase</fullName>
    </recommendedName>
</protein>
<reference evidence="1" key="1">
    <citation type="submission" date="2023-03" db="EMBL/GenBank/DDBJ databases">
        <authorList>
            <person name="Pearce D."/>
        </authorList>
    </citation>
    <scope>NUCLEOTIDE SEQUENCE</scope>
    <source>
        <strain evidence="1">Mc</strain>
    </source>
</reference>
<evidence type="ECO:0000313" key="1">
    <source>
        <dbReference type="EMBL" id="CAI8738602.1"/>
    </source>
</evidence>
<accession>A0AA35V2T1</accession>
<dbReference type="EMBL" id="OX458332">
    <property type="protein sequence ID" value="CAI8738602.1"/>
    <property type="molecule type" value="Genomic_DNA"/>
</dbReference>
<dbReference type="SUPFAM" id="SSF53795">
    <property type="entry name" value="PEP carboxykinase-like"/>
    <property type="match status" value="1"/>
</dbReference>
<organism evidence="1 2">
    <name type="scientific">Methylococcus capsulatus</name>
    <dbReference type="NCBI Taxonomy" id="414"/>
    <lineage>
        <taxon>Bacteria</taxon>
        <taxon>Pseudomonadati</taxon>
        <taxon>Pseudomonadota</taxon>
        <taxon>Gammaproteobacteria</taxon>
        <taxon>Methylococcales</taxon>
        <taxon>Methylococcaceae</taxon>
        <taxon>Methylococcus</taxon>
    </lineage>
</organism>
<dbReference type="Proteomes" id="UP001158598">
    <property type="component" value="Chromosome"/>
</dbReference>
<name>A0AA35V2T1_METCP</name>
<dbReference type="AlphaFoldDB" id="A0AA35V2T1"/>